<comment type="caution">
    <text evidence="2">The sequence shown here is derived from an EMBL/GenBank/DDBJ whole genome shotgun (WGS) entry which is preliminary data.</text>
</comment>
<dbReference type="EMBL" id="SRPF01000003">
    <property type="protein sequence ID" value="TGN39526.1"/>
    <property type="molecule type" value="Genomic_DNA"/>
</dbReference>
<proteinExistence type="predicted"/>
<feature type="domain" description="Peptidase M15A C-terminal" evidence="1">
    <location>
        <begin position="228"/>
        <end position="266"/>
    </location>
</feature>
<dbReference type="SUPFAM" id="SSF55166">
    <property type="entry name" value="Hedgehog/DD-peptidase"/>
    <property type="match status" value="1"/>
</dbReference>
<evidence type="ECO:0000313" key="2">
    <source>
        <dbReference type="EMBL" id="TGN39526.1"/>
    </source>
</evidence>
<dbReference type="RefSeq" id="WP_135803833.1">
    <property type="nucleotide sequence ID" value="NZ_VMHO01000003.1"/>
</dbReference>
<sequence length="337" mass="37522">MTRGCQIYPVRLTLLSLTLVWVLILVGLGTPPAAWADSVFDPGRLSFSVTVNDRLTPYHTMLASVMPGKTLDIQLTGTHLREAFSVSAPGGQFSEKGRGGWRWHAPDNPGYYPLQITRRESNETLSLRVFVLVPATQVRDGRLNGYRIGHYPEKPFRGLAAYAAPTGFIEVTEENVRTQVSPHFRLGQFLSKQQSGYPKYLLLSPRLLTKLELLLEDVNAAGIRTNGFVIMSGFRTPFYNRLIGSSTNSRHMFGGAADIYIDDGQPRGMMDDLNNDGASDRKDAAILYDLAEDLPLRHGLPELIGGLGEYDARLPVRGPFIHVDVRRLRARWGRSPD</sequence>
<reference evidence="2 3" key="1">
    <citation type="submission" date="2019-04" db="EMBL/GenBank/DDBJ databases">
        <authorList>
            <person name="Park S."/>
            <person name="Yoon J.-H."/>
        </authorList>
    </citation>
    <scope>NUCLEOTIDE SEQUENCE [LARGE SCALE GENOMIC DNA]</scope>
    <source>
        <strain evidence="2 3">HJM-18</strain>
    </source>
</reference>
<name>A0A4Z1BBZ6_9GAMM</name>
<dbReference type="Gene3D" id="3.30.1380.10">
    <property type="match status" value="1"/>
</dbReference>
<dbReference type="InterPro" id="IPR013230">
    <property type="entry name" value="Peptidase_M15A_C"/>
</dbReference>
<gene>
    <name evidence="2" type="ORF">E5Q11_12980</name>
</gene>
<dbReference type="AlphaFoldDB" id="A0A4Z1BBZ6"/>
<dbReference type="OrthoDB" id="5242612at2"/>
<dbReference type="InterPro" id="IPR009045">
    <property type="entry name" value="Zn_M74/Hedgehog-like"/>
</dbReference>
<dbReference type="Pfam" id="PF08291">
    <property type="entry name" value="Peptidase_M15_3"/>
    <property type="match status" value="1"/>
</dbReference>
<evidence type="ECO:0000313" key="3">
    <source>
        <dbReference type="Proteomes" id="UP000298325"/>
    </source>
</evidence>
<evidence type="ECO:0000259" key="1">
    <source>
        <dbReference type="Pfam" id="PF08291"/>
    </source>
</evidence>
<dbReference type="Proteomes" id="UP000298325">
    <property type="component" value="Unassembled WGS sequence"/>
</dbReference>
<keyword evidence="3" id="KW-1185">Reference proteome</keyword>
<organism evidence="2 3">
    <name type="scientific">Marinobacter confluentis</name>
    <dbReference type="NCBI Taxonomy" id="1697557"/>
    <lineage>
        <taxon>Bacteria</taxon>
        <taxon>Pseudomonadati</taxon>
        <taxon>Pseudomonadota</taxon>
        <taxon>Gammaproteobacteria</taxon>
        <taxon>Pseudomonadales</taxon>
        <taxon>Marinobacteraceae</taxon>
        <taxon>Marinobacter</taxon>
    </lineage>
</organism>
<protein>
    <submittedName>
        <fullName evidence="2">Peptidase M15A</fullName>
    </submittedName>
</protein>
<accession>A0A4Z1BBZ6</accession>